<accession>A0A951U314</accession>
<evidence type="ECO:0000313" key="2">
    <source>
        <dbReference type="EMBL" id="MBW4464100.1"/>
    </source>
</evidence>
<dbReference type="AlphaFoldDB" id="A0A951U314"/>
<dbReference type="Gene3D" id="3.20.180.10">
    <property type="entry name" value="PNP-oxidase-like"/>
    <property type="match status" value="1"/>
</dbReference>
<dbReference type="InterPro" id="IPR019595">
    <property type="entry name" value="DUF2470"/>
</dbReference>
<evidence type="ECO:0000259" key="1">
    <source>
        <dbReference type="Pfam" id="PF10615"/>
    </source>
</evidence>
<reference evidence="2" key="1">
    <citation type="submission" date="2021-05" db="EMBL/GenBank/DDBJ databases">
        <authorList>
            <person name="Pietrasiak N."/>
            <person name="Ward R."/>
            <person name="Stajich J.E."/>
            <person name="Kurbessoian T."/>
        </authorList>
    </citation>
    <scope>NUCLEOTIDE SEQUENCE</scope>
    <source>
        <strain evidence="2">GSE-TBD4-15B</strain>
    </source>
</reference>
<dbReference type="SUPFAM" id="SSF50475">
    <property type="entry name" value="FMN-binding split barrel"/>
    <property type="match status" value="1"/>
</dbReference>
<protein>
    <submittedName>
        <fullName evidence="2">DUF2470 domain-containing protein</fullName>
    </submittedName>
</protein>
<evidence type="ECO:0000313" key="3">
    <source>
        <dbReference type="Proteomes" id="UP000707356"/>
    </source>
</evidence>
<name>A0A951U314_9CYAN</name>
<sequence length="91" mass="10272">MSNPFTPEVSDRICKHMNDDHAEAILLYARAFAKMPEATAARMLRIDAEGMDLDVQKNDASSSARIQFDHELQDAEDAHQTLIAMVRQARK</sequence>
<feature type="domain" description="DUF2470" evidence="1">
    <location>
        <begin position="10"/>
        <end position="85"/>
    </location>
</feature>
<gene>
    <name evidence="2" type="ORF">KME07_01500</name>
</gene>
<comment type="caution">
    <text evidence="2">The sequence shown here is derived from an EMBL/GenBank/DDBJ whole genome shotgun (WGS) entry which is preliminary data.</text>
</comment>
<dbReference type="Proteomes" id="UP000707356">
    <property type="component" value="Unassembled WGS sequence"/>
</dbReference>
<reference evidence="2" key="2">
    <citation type="journal article" date="2022" name="Microbiol. Resour. Announc.">
        <title>Metagenome Sequencing to Explore Phylogenomics of Terrestrial Cyanobacteria.</title>
        <authorList>
            <person name="Ward R.D."/>
            <person name="Stajich J.E."/>
            <person name="Johansen J.R."/>
            <person name="Huntemann M."/>
            <person name="Clum A."/>
            <person name="Foster B."/>
            <person name="Foster B."/>
            <person name="Roux S."/>
            <person name="Palaniappan K."/>
            <person name="Varghese N."/>
            <person name="Mukherjee S."/>
            <person name="Reddy T.B.K."/>
            <person name="Daum C."/>
            <person name="Copeland A."/>
            <person name="Chen I.A."/>
            <person name="Ivanova N.N."/>
            <person name="Kyrpides N.C."/>
            <person name="Shapiro N."/>
            <person name="Eloe-Fadrosh E.A."/>
            <person name="Pietrasiak N."/>
        </authorList>
    </citation>
    <scope>NUCLEOTIDE SEQUENCE</scope>
    <source>
        <strain evidence="2">GSE-TBD4-15B</strain>
    </source>
</reference>
<dbReference type="InterPro" id="IPR037119">
    <property type="entry name" value="Haem_oxidase_HugZ-like_sf"/>
</dbReference>
<dbReference type="Pfam" id="PF10615">
    <property type="entry name" value="DUF2470"/>
    <property type="match status" value="1"/>
</dbReference>
<dbReference type="EMBL" id="JAHHHV010000005">
    <property type="protein sequence ID" value="MBW4464100.1"/>
    <property type="molecule type" value="Genomic_DNA"/>
</dbReference>
<organism evidence="2 3">
    <name type="scientific">Pegethrix bostrychoides GSE-TBD4-15B</name>
    <dbReference type="NCBI Taxonomy" id="2839662"/>
    <lineage>
        <taxon>Bacteria</taxon>
        <taxon>Bacillati</taxon>
        <taxon>Cyanobacteriota</taxon>
        <taxon>Cyanophyceae</taxon>
        <taxon>Oculatellales</taxon>
        <taxon>Oculatellaceae</taxon>
        <taxon>Pegethrix</taxon>
    </lineage>
</organism>
<proteinExistence type="predicted"/>